<organism evidence="1 2">
    <name type="scientific">Danaus chrysippus</name>
    <name type="common">African queen</name>
    <dbReference type="NCBI Taxonomy" id="151541"/>
    <lineage>
        <taxon>Eukaryota</taxon>
        <taxon>Metazoa</taxon>
        <taxon>Ecdysozoa</taxon>
        <taxon>Arthropoda</taxon>
        <taxon>Hexapoda</taxon>
        <taxon>Insecta</taxon>
        <taxon>Pterygota</taxon>
        <taxon>Neoptera</taxon>
        <taxon>Endopterygota</taxon>
        <taxon>Lepidoptera</taxon>
        <taxon>Glossata</taxon>
        <taxon>Ditrysia</taxon>
        <taxon>Papilionoidea</taxon>
        <taxon>Nymphalidae</taxon>
        <taxon>Danainae</taxon>
        <taxon>Danaini</taxon>
        <taxon>Danaina</taxon>
        <taxon>Danaus</taxon>
        <taxon>Anosia</taxon>
    </lineage>
</organism>
<reference evidence="1" key="1">
    <citation type="submission" date="2021-09" db="EMBL/GenBank/DDBJ databases">
        <authorList>
            <person name="Martin H S."/>
        </authorList>
    </citation>
    <scope>NUCLEOTIDE SEQUENCE</scope>
</reference>
<protein>
    <submittedName>
        <fullName evidence="1">(African queen) hypothetical protein</fullName>
    </submittedName>
</protein>
<comment type="caution">
    <text evidence="1">The sequence shown here is derived from an EMBL/GenBank/DDBJ whole genome shotgun (WGS) entry which is preliminary data.</text>
</comment>
<dbReference type="Proteomes" id="UP000789524">
    <property type="component" value="Unassembled WGS sequence"/>
</dbReference>
<sequence length="82" mass="8513">MGRRPIAPPPNAGTVSRCNIAVKITVVRGPVAALAPVLQGPGPGLEAVPALVPGPKEDPCLVQDHAPRLKILRSPIKYLPQA</sequence>
<evidence type="ECO:0000313" key="1">
    <source>
        <dbReference type="EMBL" id="CAG9578926.1"/>
    </source>
</evidence>
<accession>A0A8J2RE63</accession>
<keyword evidence="2" id="KW-1185">Reference proteome</keyword>
<dbReference type="AlphaFoldDB" id="A0A8J2RE63"/>
<evidence type="ECO:0000313" key="2">
    <source>
        <dbReference type="Proteomes" id="UP000789524"/>
    </source>
</evidence>
<dbReference type="EMBL" id="CAKASE010000078">
    <property type="protein sequence ID" value="CAG9578926.1"/>
    <property type="molecule type" value="Genomic_DNA"/>
</dbReference>
<gene>
    <name evidence="1" type="ORF">DCHRY22_LOCUS12940</name>
</gene>
<proteinExistence type="predicted"/>
<name>A0A8J2RE63_9NEOP</name>